<name>A0A8D9PEP4_9VIRU</name>
<proteinExistence type="predicted"/>
<sequence>MSYDISYRVQCKDDPKLWADVGNCEANITYNLREMIQKSTDLEWKNEEDNGLVKDVIPFIIHGLEELERFPDKYKQYESPNGWGTISGCKNFFTRCILDWTNFTEDSWTSPYKDIVHFWIV</sequence>
<organism evidence="1">
    <name type="scientific">Bacteriophage sp</name>
    <dbReference type="NCBI Taxonomy" id="38018"/>
    <lineage>
        <taxon>Viruses</taxon>
    </lineage>
</organism>
<evidence type="ECO:0000313" key="1">
    <source>
        <dbReference type="EMBL" id="DAD55893.1"/>
    </source>
</evidence>
<protein>
    <submittedName>
        <fullName evidence="1">Uncharacterized protein</fullName>
    </submittedName>
</protein>
<reference evidence="1" key="1">
    <citation type="journal article" date="2021" name="Proc. Natl. Acad. Sci. U.S.A.">
        <title>A Catalog of Tens of Thousands of Viruses from Human Metagenomes Reveals Hidden Associations with Chronic Diseases.</title>
        <authorList>
            <person name="Tisza M.J."/>
            <person name="Buck C.B."/>
        </authorList>
    </citation>
    <scope>NUCLEOTIDE SEQUENCE</scope>
    <source>
        <strain evidence="1">CtOZu12</strain>
    </source>
</reference>
<dbReference type="EMBL" id="BK029940">
    <property type="protein sequence ID" value="DAD55893.1"/>
    <property type="molecule type" value="Genomic_DNA"/>
</dbReference>
<accession>A0A8D9PEP4</accession>